<dbReference type="GO" id="GO:0004497">
    <property type="term" value="F:monooxygenase activity"/>
    <property type="evidence" value="ECO:0007669"/>
    <property type="project" value="UniProtKB-KW"/>
</dbReference>
<dbReference type="Pfam" id="PF01494">
    <property type="entry name" value="FAD_binding_3"/>
    <property type="match status" value="1"/>
</dbReference>
<organism evidence="7 8">
    <name type="scientific">Clavispora lusitaniae</name>
    <name type="common">Candida lusitaniae</name>
    <dbReference type="NCBI Taxonomy" id="36911"/>
    <lineage>
        <taxon>Eukaryota</taxon>
        <taxon>Fungi</taxon>
        <taxon>Dikarya</taxon>
        <taxon>Ascomycota</taxon>
        <taxon>Saccharomycotina</taxon>
        <taxon>Pichiomycetes</taxon>
        <taxon>Metschnikowiaceae</taxon>
        <taxon>Clavispora</taxon>
    </lineage>
</organism>
<keyword evidence="5" id="KW-0503">Monooxygenase</keyword>
<reference evidence="7 8" key="1">
    <citation type="submission" date="2017-04" db="EMBL/GenBank/DDBJ databases">
        <title>Draft genome of the yeast Clavispora lusitaniae type strain CBS 6936.</title>
        <authorList>
            <person name="Durrens P."/>
            <person name="Klopp C."/>
            <person name="Biteau N."/>
            <person name="Fitton-Ouhabi V."/>
            <person name="Dementhon K."/>
            <person name="Accoceberry I."/>
            <person name="Sherman D.J."/>
            <person name="Noel T."/>
        </authorList>
    </citation>
    <scope>NUCLEOTIDE SEQUENCE [LARGE SCALE GENOMIC DNA]</scope>
    <source>
        <strain evidence="7 8">CBS 6936</strain>
    </source>
</reference>
<dbReference type="EMBL" id="LYUB02000005">
    <property type="protein sequence ID" value="OVF09520.1"/>
    <property type="molecule type" value="Genomic_DNA"/>
</dbReference>
<gene>
    <name evidence="7" type="ORF">A9F13_05g03476</name>
</gene>
<evidence type="ECO:0000259" key="6">
    <source>
        <dbReference type="Pfam" id="PF01494"/>
    </source>
</evidence>
<sequence length="401" mass="44463">MTVEAKKILISGAGIVGLLTAQALKARGVEYIIFDRDPDVQFRENAGWAITLHWALERFLRLLPADLAAEIYDAQVRKNFHTHDSGTFKYINASTGETVVSIPPSKRLRVRREQIRRTLLKGIDVQWNCKLTDISQSASGVTVTCASGQTFVGDVLLGCEGSNSATRKIICGDDGVLNYLPIRFCGAKVEMSGKEAEDIAQRFDPLLFQGTVPTNETFFWFSVLSTPDYTKTDDLYYAQVNLSWKYGENEPFSTNEEKAAAMLSHAEGLHPDLYSLVSRATSDPSKLLEIKLADWPKVEWDSNHGKILLLGDAAHAMTMYRGEAANHGITDVSEFIELLDHYLAGEISWEEASERYCSQVKARAAGAVLLSRQACLDAHDMSKITVDSTSPLLSMRKKTSQ</sequence>
<evidence type="ECO:0000256" key="2">
    <source>
        <dbReference type="ARBA" id="ARBA00022630"/>
    </source>
</evidence>
<evidence type="ECO:0000256" key="4">
    <source>
        <dbReference type="ARBA" id="ARBA00023002"/>
    </source>
</evidence>
<evidence type="ECO:0000256" key="3">
    <source>
        <dbReference type="ARBA" id="ARBA00022827"/>
    </source>
</evidence>
<dbReference type="PRINTS" id="PR00420">
    <property type="entry name" value="RNGMNOXGNASE"/>
</dbReference>
<dbReference type="SUPFAM" id="SSF51905">
    <property type="entry name" value="FAD/NAD(P)-binding domain"/>
    <property type="match status" value="1"/>
</dbReference>
<dbReference type="AlphaFoldDB" id="A0AA91Q1I9"/>
<dbReference type="GO" id="GO:0071949">
    <property type="term" value="F:FAD binding"/>
    <property type="evidence" value="ECO:0007669"/>
    <property type="project" value="InterPro"/>
</dbReference>
<dbReference type="Proteomes" id="UP000195602">
    <property type="component" value="Unassembled WGS sequence"/>
</dbReference>
<dbReference type="PANTHER" id="PTHR47178:SF1">
    <property type="entry name" value="FAD-BINDING DOMAIN-CONTAINING PROTEIN-RELATED"/>
    <property type="match status" value="1"/>
</dbReference>
<comment type="cofactor">
    <cofactor evidence="1">
        <name>FAD</name>
        <dbReference type="ChEBI" id="CHEBI:57692"/>
    </cofactor>
</comment>
<comment type="caution">
    <text evidence="7">The sequence shown here is derived from an EMBL/GenBank/DDBJ whole genome shotgun (WGS) entry which is preliminary data.</text>
</comment>
<dbReference type="KEGG" id="clus:A9F13_05g03476"/>
<evidence type="ECO:0000256" key="1">
    <source>
        <dbReference type="ARBA" id="ARBA00001974"/>
    </source>
</evidence>
<dbReference type="InterPro" id="IPR002938">
    <property type="entry name" value="FAD-bd"/>
</dbReference>
<keyword evidence="3" id="KW-0274">FAD</keyword>
<dbReference type="InterPro" id="IPR036188">
    <property type="entry name" value="FAD/NAD-bd_sf"/>
</dbReference>
<name>A0AA91Q1I9_CLALS</name>
<proteinExistence type="predicted"/>
<keyword evidence="4" id="KW-0560">Oxidoreductase</keyword>
<feature type="domain" description="FAD-binding" evidence="6">
    <location>
        <begin position="7"/>
        <end position="364"/>
    </location>
</feature>
<protein>
    <submittedName>
        <fullName evidence="7">Kynurenine 3-monooxygenase</fullName>
    </submittedName>
</protein>
<keyword evidence="2" id="KW-0285">Flavoprotein</keyword>
<evidence type="ECO:0000256" key="5">
    <source>
        <dbReference type="ARBA" id="ARBA00023033"/>
    </source>
</evidence>
<accession>A0AA91Q1I9</accession>
<evidence type="ECO:0000313" key="7">
    <source>
        <dbReference type="EMBL" id="OVF09520.1"/>
    </source>
</evidence>
<dbReference type="PANTHER" id="PTHR47178">
    <property type="entry name" value="MONOOXYGENASE, FAD-BINDING"/>
    <property type="match status" value="1"/>
</dbReference>
<evidence type="ECO:0000313" key="8">
    <source>
        <dbReference type="Proteomes" id="UP000195602"/>
    </source>
</evidence>
<dbReference type="Gene3D" id="3.50.50.60">
    <property type="entry name" value="FAD/NAD(P)-binding domain"/>
    <property type="match status" value="1"/>
</dbReference>